<dbReference type="PATRIC" id="fig|83560.10.peg.386"/>
<evidence type="ECO:0000313" key="1">
    <source>
        <dbReference type="EMBL" id="AJR10459.1"/>
    </source>
</evidence>
<dbReference type="KEGG" id="cmx:DNC_01895"/>
<name>A0A070A151_CHLMR</name>
<dbReference type="RefSeq" id="WP_010904328.1">
    <property type="nucleotide sequence ID" value="NZ_CP007217.1"/>
</dbReference>
<protein>
    <submittedName>
        <fullName evidence="1">Uncharacterized protein</fullName>
    </submittedName>
</protein>
<dbReference type="KEGG" id="cmm:NC80_01875"/>
<dbReference type="KEGG" id="cmg:NC81_01890"/>
<accession>A0A070A151</accession>
<gene>
    <name evidence="1" type="ORF">BD36_02015</name>
</gene>
<dbReference type="Proteomes" id="UP000260363">
    <property type="component" value="Chromosome"/>
</dbReference>
<reference evidence="1 2" key="1">
    <citation type="submission" date="2014-02" db="EMBL/GenBank/DDBJ databases">
        <authorList>
            <person name="Chen C."/>
            <person name="Conrad T.A."/>
            <person name="Zhou Z."/>
            <person name="Lai Z."/>
            <person name="Zhong G."/>
        </authorList>
    </citation>
    <scope>NUCLEOTIDE SEQUENCE [LARGE SCALE GENOMIC DNA]</scope>
    <source>
        <strain evidence="1 2">Nigg3-28</strain>
    </source>
</reference>
<dbReference type="STRING" id="83560.NC80_01875"/>
<organism evidence="1 2">
    <name type="scientific">Chlamydia muridarum</name>
    <dbReference type="NCBI Taxonomy" id="83560"/>
    <lineage>
        <taxon>Bacteria</taxon>
        <taxon>Pseudomonadati</taxon>
        <taxon>Chlamydiota</taxon>
        <taxon>Chlamydiia</taxon>
        <taxon>Chlamydiales</taxon>
        <taxon>Chlamydiaceae</taxon>
        <taxon>Chlamydia/Chlamydophila group</taxon>
        <taxon>Chlamydia</taxon>
    </lineage>
</organism>
<evidence type="ECO:0000313" key="2">
    <source>
        <dbReference type="Proteomes" id="UP000260363"/>
    </source>
</evidence>
<dbReference type="AlphaFoldDB" id="A0A070A151"/>
<dbReference type="OMA" id="KSLELCH"/>
<dbReference type="GeneID" id="43837027"/>
<proteinExistence type="predicted"/>
<dbReference type="EMBL" id="CP007217">
    <property type="protein sequence ID" value="AJR10459.1"/>
    <property type="molecule type" value="Genomic_DNA"/>
</dbReference>
<sequence length="650" mass="70435">MSLGISGICSSLWSRLFGSSQNFNVTEVDEEPISLESNFSVHTQPDPINSVCGQLPCNFLMAAQAPNVQGLIFHDHGREIFGRRSQDRYSSSGFALTSISLRSGDCIDSPSSESVIDQQPRLGSSSSQHRSLQLAAMLSGMSSFSSKNIFSLFGEDRIRSFTEVDSPSTASLSQLRGLLKDANVSDTVSLLLGLNGIETSDMSSPLVNLLLSQYNLSGAANNKNLNDLVELLQKVQNKESSVDEASTQSCLRVCCSTVCGLLASSPNPIVSGIGIGGTALTELLVMAAKSQRVQKSLELCHDSCKPCCTRSCGCSSCGCDGGECGCGRFGSLLCGCTELWCFKESVREEVDLKDYANKIQQLESAVGSTTFMMGLQNLGITISDLLNGDVKNIPSPEQLENACKEAVSTIGQLMMRMTQEKWMNRFCSCMTILNQSFWKGAICSGLSGRTTMLSLEDLANRVKIVTCTGGKQEAENFNPALLLPALSCLQIKGMEEDNENNEGNGLSADQKTLLLCKLCSVLSSAVGNDRKPIWLTPKQLTEIVCVCMIMCGISIEGGPSSESEECKEFRDCILQESLDCLRDRLRCSLRTTSKTRRDIRKLVVVHESQNAFIELLLALKDPDSRESKGLLRECFSSWATKAGVVKVTEA</sequence>